<protein>
    <submittedName>
        <fullName evidence="2">Integrating conjugative element protein, PFL_4710 family</fullName>
    </submittedName>
</protein>
<sequence length="412" mass="45954">MRIAKMKAVGKKTVMATAIALAFIQPARADFSSLDLGQTNLQQLTDCLEYTFHGLTLRVIYYGWGYYWFWTPNVSHNSPDMLAITHAELNDIPYSDYNRVFGTALKSVSNVGFAKLGGSMIGLDAEIGGGRYRHEAWGQHQSVQFTEASVIGNPSAMVIDAFTWDGLSIPREIQTSAQQLAEGKSEQYLEDFVEGKEQWTAELNGAFSYNQVMKSLAKSPVIKQIKRLIREIDKLAASLNGRVGHSPFCPVNQQAFQPFYLSGIDAYAWRMGYPVTDPDRTMEVLNPLAGTIGTEGEIWGYLYPREGAVNQQESAKVAAVAAVRAADILAEGGVGRLYREPRYKMARFAWSKVHPTSSECRLNIAHTGIEEEERDRYAWTMWTNHRCDLYRAGKVVAFVPLGPIRVTPSISD</sequence>
<reference evidence="2 3" key="1">
    <citation type="submission" date="2018-06" db="EMBL/GenBank/DDBJ databases">
        <authorList>
            <consortium name="Pathogen Informatics"/>
            <person name="Doyle S."/>
        </authorList>
    </citation>
    <scope>NUCLEOTIDE SEQUENCE [LARGE SCALE GENOMIC DNA]</scope>
    <source>
        <strain evidence="2 3">NCTC10717</strain>
    </source>
</reference>
<evidence type="ECO:0000256" key="1">
    <source>
        <dbReference type="SAM" id="SignalP"/>
    </source>
</evidence>
<keyword evidence="3" id="KW-1185">Reference proteome</keyword>
<name>A0A380MK87_9GAMM</name>
<dbReference type="OrthoDB" id="8435546at2"/>
<gene>
    <name evidence="2" type="ORF">NCTC10717_00024</name>
</gene>
<feature type="chain" id="PRO_5016664716" evidence="1">
    <location>
        <begin position="30"/>
        <end position="412"/>
    </location>
</feature>
<feature type="signal peptide" evidence="1">
    <location>
        <begin position="1"/>
        <end position="29"/>
    </location>
</feature>
<evidence type="ECO:0000313" key="3">
    <source>
        <dbReference type="Proteomes" id="UP000254575"/>
    </source>
</evidence>
<keyword evidence="1" id="KW-0732">Signal</keyword>
<dbReference type="InterPro" id="IPR009649">
    <property type="entry name" value="TraU"/>
</dbReference>
<dbReference type="Pfam" id="PF06834">
    <property type="entry name" value="TraU"/>
    <property type="match status" value="1"/>
</dbReference>
<organism evidence="2 3">
    <name type="scientific">Suttonella indologenes</name>
    <dbReference type="NCBI Taxonomy" id="13276"/>
    <lineage>
        <taxon>Bacteria</taxon>
        <taxon>Pseudomonadati</taxon>
        <taxon>Pseudomonadota</taxon>
        <taxon>Gammaproteobacteria</taxon>
        <taxon>Cardiobacteriales</taxon>
        <taxon>Cardiobacteriaceae</taxon>
        <taxon>Suttonella</taxon>
    </lineage>
</organism>
<dbReference type="RefSeq" id="WP_115217366.1">
    <property type="nucleotide sequence ID" value="NZ_UHIA01000002.1"/>
</dbReference>
<dbReference type="AlphaFoldDB" id="A0A380MK87"/>
<dbReference type="Proteomes" id="UP000254575">
    <property type="component" value="Unassembled WGS sequence"/>
</dbReference>
<accession>A0A380MK87</accession>
<proteinExistence type="predicted"/>
<dbReference type="EMBL" id="UHIA01000002">
    <property type="protein sequence ID" value="SUO90229.1"/>
    <property type="molecule type" value="Genomic_DNA"/>
</dbReference>
<evidence type="ECO:0000313" key="2">
    <source>
        <dbReference type="EMBL" id="SUO90229.1"/>
    </source>
</evidence>